<feature type="domain" description="Type II secretion system protein GspF" evidence="8">
    <location>
        <begin position="64"/>
        <end position="187"/>
    </location>
</feature>
<keyword evidence="4 7" id="KW-0812">Transmembrane</keyword>
<evidence type="ECO:0000256" key="3">
    <source>
        <dbReference type="ARBA" id="ARBA00022475"/>
    </source>
</evidence>
<protein>
    <submittedName>
        <fullName evidence="9">Type IV pilus assembly protein PilC</fullName>
    </submittedName>
</protein>
<evidence type="ECO:0000256" key="7">
    <source>
        <dbReference type="SAM" id="Phobius"/>
    </source>
</evidence>
<name>A0ABS4KN43_9CLOT</name>
<evidence type="ECO:0000256" key="6">
    <source>
        <dbReference type="ARBA" id="ARBA00023136"/>
    </source>
</evidence>
<comment type="subcellular location">
    <subcellularLocation>
        <location evidence="1">Cell membrane</location>
        <topology evidence="1">Multi-pass membrane protein</topology>
    </subcellularLocation>
</comment>
<dbReference type="PRINTS" id="PR00812">
    <property type="entry name" value="BCTERIALGSPF"/>
</dbReference>
<evidence type="ECO:0000256" key="1">
    <source>
        <dbReference type="ARBA" id="ARBA00004651"/>
    </source>
</evidence>
<feature type="domain" description="Type II secretion system protein GspF" evidence="8">
    <location>
        <begin position="270"/>
        <end position="389"/>
    </location>
</feature>
<organism evidence="9 10">
    <name type="scientific">Clostridium algifaecis</name>
    <dbReference type="NCBI Taxonomy" id="1472040"/>
    <lineage>
        <taxon>Bacteria</taxon>
        <taxon>Bacillati</taxon>
        <taxon>Bacillota</taxon>
        <taxon>Clostridia</taxon>
        <taxon>Eubacteriales</taxon>
        <taxon>Clostridiaceae</taxon>
        <taxon>Clostridium</taxon>
    </lineage>
</organism>
<dbReference type="EMBL" id="JAGGLM010000001">
    <property type="protein sequence ID" value="MBP2031455.1"/>
    <property type="molecule type" value="Genomic_DNA"/>
</dbReference>
<dbReference type="Proteomes" id="UP001519307">
    <property type="component" value="Unassembled WGS sequence"/>
</dbReference>
<feature type="transmembrane region" description="Helical" evidence="7">
    <location>
        <begin position="370"/>
        <end position="391"/>
    </location>
</feature>
<feature type="transmembrane region" description="Helical" evidence="7">
    <location>
        <begin position="263"/>
        <end position="282"/>
    </location>
</feature>
<comment type="caution">
    <text evidence="9">The sequence shown here is derived from an EMBL/GenBank/DDBJ whole genome shotgun (WGS) entry which is preliminary data.</text>
</comment>
<evidence type="ECO:0000259" key="8">
    <source>
        <dbReference type="Pfam" id="PF00482"/>
    </source>
</evidence>
<keyword evidence="10" id="KW-1185">Reference proteome</keyword>
<keyword evidence="3" id="KW-1003">Cell membrane</keyword>
<evidence type="ECO:0000256" key="5">
    <source>
        <dbReference type="ARBA" id="ARBA00022989"/>
    </source>
</evidence>
<dbReference type="Pfam" id="PF00482">
    <property type="entry name" value="T2SSF"/>
    <property type="match status" value="2"/>
</dbReference>
<gene>
    <name evidence="9" type="ORF">J2Z42_000120</name>
</gene>
<dbReference type="InterPro" id="IPR042094">
    <property type="entry name" value="T2SS_GspF_sf"/>
</dbReference>
<evidence type="ECO:0000313" key="10">
    <source>
        <dbReference type="Proteomes" id="UP001519307"/>
    </source>
</evidence>
<feature type="transmembrane region" description="Helical" evidence="7">
    <location>
        <begin position="164"/>
        <end position="186"/>
    </location>
</feature>
<evidence type="ECO:0000256" key="2">
    <source>
        <dbReference type="ARBA" id="ARBA00005745"/>
    </source>
</evidence>
<sequence length="398" mass="46014">MIVKYSACNLYGKHIRGRCKYDNLDELKNKLEKEGYYIYKTSNNKKFLHRLFFIKPGTHSIMLFCSKLSIMISSGISISNCFNNLEMQTKNIFFKSILNDIKRGVLEGNSLYDSMSRFKEVFPNYMIEMIRVGEESGKLEEILKELSKYYEQIYKMHSNVKSAMIYPVITFVTAVFVIIFLVTSVLPQFLDVLTMNNGKIPFSTQIMINIFSFFKNYYIEIVLVQISILFAVYRGFKNIKVKHILDSIKIHIPYLSKIYNNILMLKIAFSMSILSISGINILKSLEITSKTIRNRIVNEKINNSIEKIKSGESINSAFEKEKIGNELFISMIKTGEETGKLDLIFKKLKIMLEEDVNRSLKIMVSFIEPFTIILLSFFIGIFVIAAIMPVFNIMDSIS</sequence>
<reference evidence="9 10" key="1">
    <citation type="submission" date="2021-03" db="EMBL/GenBank/DDBJ databases">
        <title>Genomic Encyclopedia of Type Strains, Phase IV (KMG-IV): sequencing the most valuable type-strain genomes for metagenomic binning, comparative biology and taxonomic classification.</title>
        <authorList>
            <person name="Goeker M."/>
        </authorList>
    </citation>
    <scope>NUCLEOTIDE SEQUENCE [LARGE SCALE GENOMIC DNA]</scope>
    <source>
        <strain evidence="9 10">DSM 28783</strain>
    </source>
</reference>
<proteinExistence type="inferred from homology"/>
<dbReference type="InterPro" id="IPR018076">
    <property type="entry name" value="T2SS_GspF_dom"/>
</dbReference>
<dbReference type="InterPro" id="IPR003004">
    <property type="entry name" value="GspF/PilC"/>
</dbReference>
<evidence type="ECO:0000313" key="9">
    <source>
        <dbReference type="EMBL" id="MBP2031455.1"/>
    </source>
</evidence>
<accession>A0ABS4KN43</accession>
<evidence type="ECO:0000256" key="4">
    <source>
        <dbReference type="ARBA" id="ARBA00022692"/>
    </source>
</evidence>
<comment type="similarity">
    <text evidence="2">Belongs to the GSP F family.</text>
</comment>
<keyword evidence="5 7" id="KW-1133">Transmembrane helix</keyword>
<keyword evidence="6 7" id="KW-0472">Membrane</keyword>
<dbReference type="Gene3D" id="1.20.81.30">
    <property type="entry name" value="Type II secretion system (T2SS), domain F"/>
    <property type="match status" value="2"/>
</dbReference>
<dbReference type="PANTHER" id="PTHR30012">
    <property type="entry name" value="GENERAL SECRETION PATHWAY PROTEIN"/>
    <property type="match status" value="1"/>
</dbReference>
<dbReference type="PANTHER" id="PTHR30012:SF0">
    <property type="entry name" value="TYPE II SECRETION SYSTEM PROTEIN F-RELATED"/>
    <property type="match status" value="1"/>
</dbReference>
<feature type="transmembrane region" description="Helical" evidence="7">
    <location>
        <begin position="217"/>
        <end position="236"/>
    </location>
</feature>
<dbReference type="RefSeq" id="WP_209700422.1">
    <property type="nucleotide sequence ID" value="NZ_JAGGLM010000001.1"/>
</dbReference>